<evidence type="ECO:0000259" key="7">
    <source>
        <dbReference type="Pfam" id="PF14693"/>
    </source>
</evidence>
<feature type="non-terminal residue" evidence="8">
    <location>
        <position position="245"/>
    </location>
</feature>
<sequence length="245" mass="26091">MENIMRIAFSFSAEPREAQGKGASRRLRHMHKVPAILYGGHAQAEALALEHHKLLTVIADERFYSSIVQLKIGERTQEAIVKDVQMHPAKNQIVHVDLQRVTENEPIRLHVPIHFAGEAGSPGVKTQGGVVSHMLTDVEIVCLPKDLPEYLELDLSQMSINETKFLADIPLPSGVSIPHLAYRNAPVVSIHSPRVAEAEPLAEAAATAAEGAPAAAGAAAATAAPAEAAPAETGKAGQKKEGGKK</sequence>
<dbReference type="Pfam" id="PF14693">
    <property type="entry name" value="Ribosomal_TL5_C"/>
    <property type="match status" value="1"/>
</dbReference>
<dbReference type="InterPro" id="IPR020057">
    <property type="entry name" value="Ribosomal_bL25_b-dom"/>
</dbReference>
<dbReference type="InterPro" id="IPR001021">
    <property type="entry name" value="Ribosomal_bL25_long"/>
</dbReference>
<dbReference type="NCBIfam" id="NF004612">
    <property type="entry name" value="PRK05943.1"/>
    <property type="match status" value="1"/>
</dbReference>
<evidence type="ECO:0000256" key="2">
    <source>
        <dbReference type="ARBA" id="ARBA00022884"/>
    </source>
</evidence>
<dbReference type="AlphaFoldDB" id="T0Z191"/>
<keyword evidence="3 8" id="KW-0689">Ribosomal protein</keyword>
<dbReference type="InterPro" id="IPR020930">
    <property type="entry name" value="Ribosomal_uL5_bac-type"/>
</dbReference>
<comment type="caution">
    <text evidence="8">The sequence shown here is derived from an EMBL/GenBank/DDBJ whole genome shotgun (WGS) entry which is preliminary data.</text>
</comment>
<gene>
    <name evidence="8" type="ORF">B2A_11685</name>
</gene>
<dbReference type="GO" id="GO:0006412">
    <property type="term" value="P:translation"/>
    <property type="evidence" value="ECO:0007669"/>
    <property type="project" value="InterPro"/>
</dbReference>
<dbReference type="InterPro" id="IPR037121">
    <property type="entry name" value="Ribosomal_bL25_C"/>
</dbReference>
<dbReference type="SUPFAM" id="SSF50715">
    <property type="entry name" value="Ribosomal protein L25-like"/>
    <property type="match status" value="1"/>
</dbReference>
<dbReference type="NCBIfam" id="NF004130">
    <property type="entry name" value="PRK05618.1-5"/>
    <property type="match status" value="1"/>
</dbReference>
<dbReference type="PANTHER" id="PTHR33284">
    <property type="entry name" value="RIBOSOMAL PROTEIN L25/GLN-TRNA SYNTHETASE, ANTI-CODON-BINDING DOMAIN-CONTAINING PROTEIN"/>
    <property type="match status" value="1"/>
</dbReference>
<evidence type="ECO:0000259" key="6">
    <source>
        <dbReference type="Pfam" id="PF01386"/>
    </source>
</evidence>
<dbReference type="InterPro" id="IPR029751">
    <property type="entry name" value="Ribosomal_L25_dom"/>
</dbReference>
<keyword evidence="1" id="KW-0699">rRNA-binding</keyword>
<reference evidence="8" key="2">
    <citation type="journal article" date="2014" name="ISME J.">
        <title>Microbial stratification in low pH oxic and suboxic macroscopic growths along an acid mine drainage.</title>
        <authorList>
            <person name="Mendez-Garcia C."/>
            <person name="Mesa V."/>
            <person name="Sprenger R.R."/>
            <person name="Richter M."/>
            <person name="Diez M.S."/>
            <person name="Solano J."/>
            <person name="Bargiela R."/>
            <person name="Golyshina O.V."/>
            <person name="Manteca A."/>
            <person name="Ramos J.L."/>
            <person name="Gallego J.R."/>
            <person name="Llorente I."/>
            <person name="Martins Dos Santos V.A."/>
            <person name="Jensen O.N."/>
            <person name="Pelaez A.I."/>
            <person name="Sanchez J."/>
            <person name="Ferrer M."/>
        </authorList>
    </citation>
    <scope>NUCLEOTIDE SEQUENCE</scope>
</reference>
<evidence type="ECO:0000256" key="1">
    <source>
        <dbReference type="ARBA" id="ARBA00022730"/>
    </source>
</evidence>
<evidence type="ECO:0000256" key="3">
    <source>
        <dbReference type="ARBA" id="ARBA00022980"/>
    </source>
</evidence>
<name>T0Z191_9ZZZZ</name>
<dbReference type="Pfam" id="PF01386">
    <property type="entry name" value="Ribosomal_L25p"/>
    <property type="match status" value="1"/>
</dbReference>
<dbReference type="EMBL" id="AUZZ01008441">
    <property type="protein sequence ID" value="EQD37972.1"/>
    <property type="molecule type" value="Genomic_DNA"/>
</dbReference>
<dbReference type="Gene3D" id="2.40.240.10">
    <property type="entry name" value="Ribosomal Protein L25, Chain P"/>
    <property type="match status" value="1"/>
</dbReference>
<reference evidence="8" key="1">
    <citation type="submission" date="2013-08" db="EMBL/GenBank/DDBJ databases">
        <authorList>
            <person name="Mendez C."/>
            <person name="Richter M."/>
            <person name="Ferrer M."/>
            <person name="Sanchez J."/>
        </authorList>
    </citation>
    <scope>NUCLEOTIDE SEQUENCE</scope>
</reference>
<dbReference type="CDD" id="cd00495">
    <property type="entry name" value="Ribosomal_L25_TL5_CTC"/>
    <property type="match status" value="1"/>
</dbReference>
<dbReference type="InterPro" id="IPR020056">
    <property type="entry name" value="Rbsml_bL25/Gln-tRNA_synth_N"/>
</dbReference>
<accession>T0Z191</accession>
<feature type="domain" description="Large ribosomal subunit protein bL25 beta" evidence="7">
    <location>
        <begin position="107"/>
        <end position="194"/>
    </location>
</feature>
<dbReference type="HAMAP" id="MF_01334">
    <property type="entry name" value="Ribosomal_bL25_CTC"/>
    <property type="match status" value="1"/>
</dbReference>
<protein>
    <submittedName>
        <fullName evidence="8">Ribosomal protein L25</fullName>
    </submittedName>
</protein>
<feature type="region of interest" description="Disordered" evidence="5">
    <location>
        <begin position="201"/>
        <end position="245"/>
    </location>
</feature>
<dbReference type="InterPro" id="IPR011035">
    <property type="entry name" value="Ribosomal_bL25/Gln-tRNA_synth"/>
</dbReference>
<organism evidence="8">
    <name type="scientific">mine drainage metagenome</name>
    <dbReference type="NCBI Taxonomy" id="410659"/>
    <lineage>
        <taxon>unclassified sequences</taxon>
        <taxon>metagenomes</taxon>
        <taxon>ecological metagenomes</taxon>
    </lineage>
</organism>
<evidence type="ECO:0000256" key="4">
    <source>
        <dbReference type="ARBA" id="ARBA00023274"/>
    </source>
</evidence>
<dbReference type="NCBIfam" id="TIGR00731">
    <property type="entry name" value="bL25_bact_ctc"/>
    <property type="match status" value="1"/>
</dbReference>
<feature type="compositionally biased region" description="Low complexity" evidence="5">
    <location>
        <begin position="201"/>
        <end position="236"/>
    </location>
</feature>
<keyword evidence="4" id="KW-0687">Ribonucleoprotein</keyword>
<dbReference type="InterPro" id="IPR020055">
    <property type="entry name" value="Ribosomal_bL25_short"/>
</dbReference>
<evidence type="ECO:0000313" key="8">
    <source>
        <dbReference type="EMBL" id="EQD37972.1"/>
    </source>
</evidence>
<dbReference type="PANTHER" id="PTHR33284:SF1">
    <property type="entry name" value="RIBOSOMAL PROTEIN L25_GLN-TRNA SYNTHETASE, ANTI-CODON-BINDING DOMAIN-CONTAINING PROTEIN"/>
    <property type="match status" value="1"/>
</dbReference>
<keyword evidence="2" id="KW-0694">RNA-binding</keyword>
<feature type="domain" description="Large ribosomal subunit protein bL25 L25" evidence="6">
    <location>
        <begin position="12"/>
        <end position="98"/>
    </location>
</feature>
<dbReference type="GO" id="GO:0022625">
    <property type="term" value="C:cytosolic large ribosomal subunit"/>
    <property type="evidence" value="ECO:0007669"/>
    <property type="project" value="TreeGrafter"/>
</dbReference>
<dbReference type="GO" id="GO:0008097">
    <property type="term" value="F:5S rRNA binding"/>
    <property type="evidence" value="ECO:0007669"/>
    <property type="project" value="InterPro"/>
</dbReference>
<dbReference type="Gene3D" id="2.170.120.20">
    <property type="entry name" value="Ribosomal protein L25, beta domain"/>
    <property type="match status" value="1"/>
</dbReference>
<evidence type="ECO:0000256" key="5">
    <source>
        <dbReference type="SAM" id="MobiDB-lite"/>
    </source>
</evidence>
<dbReference type="HAMAP" id="MF_01336">
    <property type="entry name" value="Ribosomal_bL25"/>
    <property type="match status" value="1"/>
</dbReference>
<dbReference type="GO" id="GO:0003735">
    <property type="term" value="F:structural constituent of ribosome"/>
    <property type="evidence" value="ECO:0007669"/>
    <property type="project" value="InterPro"/>
</dbReference>
<proteinExistence type="inferred from homology"/>